<evidence type="ECO:0000313" key="3">
    <source>
        <dbReference type="Proteomes" id="UP001276854"/>
    </source>
</evidence>
<feature type="transmembrane region" description="Helical" evidence="1">
    <location>
        <begin position="315"/>
        <end position="335"/>
    </location>
</feature>
<evidence type="ECO:0000313" key="2">
    <source>
        <dbReference type="EMBL" id="MDW2798966.1"/>
    </source>
</evidence>
<feature type="transmembrane region" description="Helical" evidence="1">
    <location>
        <begin position="284"/>
        <end position="303"/>
    </location>
</feature>
<name>A0ABU4GMZ0_9CLOT</name>
<dbReference type="PANTHER" id="PTHR37305">
    <property type="entry name" value="INTEGRAL MEMBRANE PROTEIN-RELATED"/>
    <property type="match status" value="1"/>
</dbReference>
<organism evidence="2 3">
    <name type="scientific">Clostridium boliviensis</name>
    <dbReference type="NCBI Taxonomy" id="318465"/>
    <lineage>
        <taxon>Bacteria</taxon>
        <taxon>Bacillati</taxon>
        <taxon>Bacillota</taxon>
        <taxon>Clostridia</taxon>
        <taxon>Eubacteriales</taxon>
        <taxon>Clostridiaceae</taxon>
        <taxon>Clostridium</taxon>
    </lineage>
</organism>
<dbReference type="RefSeq" id="WP_318065162.1">
    <property type="nucleotide sequence ID" value="NZ_JAWONS010000240.1"/>
</dbReference>
<sequence>MKGFWNLVGFEYKKILLKRSVQVTLLLSVLITALSVLATLLGDYYVDGKPYESNYEGMVKDRTYARKLSKRPLDTELIMETVNAYAEIPESDVYQSTQEFQTIARPYSQIYGTIRSVFNTASKRFNMEDFQVLTEAQADGYYSTRHEKMSEHILQTHMSENAKKRVIEMDEQIKTPLTFSYVDGYTRFFVMINSLGLFSAFAIAICVAPLFSGEYTSGADQLILSAKYGKNRLIVAKIFTGFSLSAIWGLIQITLAFCLSLAVFGSDGGNAPLQLYAILSPYSLTMSQTAILLMVVSLCAYLMTSAITMLLSAKLGSPFGVIILVSVLLIAPMLGSVSEKNILLYNLYHLFPTQMTSLTSVVDVIQYEIGSLVLPPYMALSLFGIAVSILLTPLAYRTFKKHQIA</sequence>
<accession>A0ABU4GMZ0</accession>
<feature type="transmembrane region" description="Helical" evidence="1">
    <location>
        <begin position="233"/>
        <end position="264"/>
    </location>
</feature>
<keyword evidence="1" id="KW-0472">Membrane</keyword>
<feature type="transmembrane region" description="Helical" evidence="1">
    <location>
        <begin position="188"/>
        <end position="212"/>
    </location>
</feature>
<comment type="caution">
    <text evidence="2">The sequence shown here is derived from an EMBL/GenBank/DDBJ whole genome shotgun (WGS) entry which is preliminary data.</text>
</comment>
<dbReference type="Proteomes" id="UP001276854">
    <property type="component" value="Unassembled WGS sequence"/>
</dbReference>
<proteinExistence type="predicted"/>
<keyword evidence="1" id="KW-0812">Transmembrane</keyword>
<reference evidence="2 3" key="1">
    <citation type="submission" date="2023-10" db="EMBL/GenBank/DDBJ databases">
        <title>A novel Glycoside Hydrolase 43-Like Enzyme from Clostrdium boliviensis is an Endo-xylanase, and a Candidate for Xylooligosaccharides Production from Different Xylan Substrates.</title>
        <authorList>
            <person name="Alvarez M.T."/>
            <person name="Rocabado-Villegas L.R."/>
            <person name="Salas-Veizaga D.M."/>
            <person name="Linares-Pasten J.A."/>
            <person name="Gudmundsdottir E.E."/>
            <person name="Hreggvidsson G.O."/>
            <person name="Adlercreutz P."/>
            <person name="Nordberg Karlsson E."/>
        </authorList>
    </citation>
    <scope>NUCLEOTIDE SEQUENCE [LARGE SCALE GENOMIC DNA]</scope>
    <source>
        <strain evidence="2 3">E-1</strain>
    </source>
</reference>
<keyword evidence="1" id="KW-1133">Transmembrane helix</keyword>
<gene>
    <name evidence="2" type="ORF">RZO55_15430</name>
</gene>
<feature type="transmembrane region" description="Helical" evidence="1">
    <location>
        <begin position="377"/>
        <end position="396"/>
    </location>
</feature>
<dbReference type="PANTHER" id="PTHR37305:SF1">
    <property type="entry name" value="MEMBRANE PROTEIN"/>
    <property type="match status" value="1"/>
</dbReference>
<feature type="transmembrane region" description="Helical" evidence="1">
    <location>
        <begin position="21"/>
        <end position="41"/>
    </location>
</feature>
<protein>
    <submittedName>
        <fullName evidence="2">ABC transporter permease</fullName>
    </submittedName>
</protein>
<evidence type="ECO:0000256" key="1">
    <source>
        <dbReference type="SAM" id="Phobius"/>
    </source>
</evidence>
<dbReference type="EMBL" id="JAWONS010000240">
    <property type="protein sequence ID" value="MDW2798966.1"/>
    <property type="molecule type" value="Genomic_DNA"/>
</dbReference>
<keyword evidence="3" id="KW-1185">Reference proteome</keyword>